<comment type="caution">
    <text evidence="2">The sequence shown here is derived from an EMBL/GenBank/DDBJ whole genome shotgun (WGS) entry which is preliminary data.</text>
</comment>
<evidence type="ECO:0000313" key="2">
    <source>
        <dbReference type="EMBL" id="HDR50302.1"/>
    </source>
</evidence>
<gene>
    <name evidence="2" type="ORF">ENN90_01590</name>
</gene>
<organism evidence="2">
    <name type="scientific">Mariniphaga anaerophila</name>
    <dbReference type="NCBI Taxonomy" id="1484053"/>
    <lineage>
        <taxon>Bacteria</taxon>
        <taxon>Pseudomonadati</taxon>
        <taxon>Bacteroidota</taxon>
        <taxon>Bacteroidia</taxon>
        <taxon>Marinilabiliales</taxon>
        <taxon>Prolixibacteraceae</taxon>
        <taxon>Mariniphaga</taxon>
    </lineage>
</organism>
<dbReference type="InterPro" id="IPR026444">
    <property type="entry name" value="Secre_tail"/>
</dbReference>
<dbReference type="Proteomes" id="UP000886047">
    <property type="component" value="Unassembled WGS sequence"/>
</dbReference>
<protein>
    <submittedName>
        <fullName evidence="2">T9SS type A sorting domain-containing protein</fullName>
    </submittedName>
</protein>
<dbReference type="Pfam" id="PF18962">
    <property type="entry name" value="Por_Secre_tail"/>
    <property type="match status" value="1"/>
</dbReference>
<dbReference type="AlphaFoldDB" id="A0A831PKJ7"/>
<evidence type="ECO:0000259" key="1">
    <source>
        <dbReference type="Pfam" id="PF18962"/>
    </source>
</evidence>
<accession>A0A831PKJ7</accession>
<sequence>MQPNLKVWPNPFQDKIQITSGEPIHRLEVYDLTGKRLLEKLIQNQNSTELNLRGLHGPLILRTTFKNGTSEQVVLVSQHPGY</sequence>
<dbReference type="EMBL" id="DSDK01000094">
    <property type="protein sequence ID" value="HDR50302.1"/>
    <property type="molecule type" value="Genomic_DNA"/>
</dbReference>
<feature type="domain" description="Secretion system C-terminal sorting" evidence="1">
    <location>
        <begin position="7"/>
        <end position="55"/>
    </location>
</feature>
<name>A0A831PKJ7_9BACT</name>
<reference evidence="2" key="1">
    <citation type="journal article" date="2020" name="mSystems">
        <title>Genome- and Community-Level Interaction Insights into Carbon Utilization and Element Cycling Functions of Hydrothermarchaeota in Hydrothermal Sediment.</title>
        <authorList>
            <person name="Zhou Z."/>
            <person name="Liu Y."/>
            <person name="Xu W."/>
            <person name="Pan J."/>
            <person name="Luo Z.H."/>
            <person name="Li M."/>
        </authorList>
    </citation>
    <scope>NUCLEOTIDE SEQUENCE [LARGE SCALE GENOMIC DNA]</scope>
    <source>
        <strain evidence="2">SpSt-1217</strain>
    </source>
</reference>
<dbReference type="NCBIfam" id="TIGR04183">
    <property type="entry name" value="Por_Secre_tail"/>
    <property type="match status" value="1"/>
</dbReference>
<proteinExistence type="predicted"/>